<dbReference type="Proteomes" id="UP000053237">
    <property type="component" value="Unassembled WGS sequence"/>
</dbReference>
<name>A0A024FXY6_9STRA</name>
<dbReference type="OrthoDB" id="156920at2759"/>
<sequence length="153" mass="17725">MELTRSFCNEQGSLLSAEVMQQFLQTVKNKVSLIQDKVQVLFILDSSIIHRRSKDLNGSGRNVRMEDGHTMLQAFELAEGFDQILEWLALSCSYRDPISLEFTSLVLRFLLKHQVQANSTRKTLLARLQQLVAFVEEDNKSLLKEIIEMYRNF</sequence>
<accession>A0A024FXY6</accession>
<gene>
    <name evidence="1" type="ORF">BN9_134930</name>
</gene>
<evidence type="ECO:0000313" key="2">
    <source>
        <dbReference type="Proteomes" id="UP000053237"/>
    </source>
</evidence>
<dbReference type="AlphaFoldDB" id="A0A024FXY6"/>
<comment type="caution">
    <text evidence="1">The sequence shown here is derived from an EMBL/GenBank/DDBJ whole genome shotgun (WGS) entry which is preliminary data.</text>
</comment>
<evidence type="ECO:0000313" key="1">
    <source>
        <dbReference type="EMBL" id="CCI11792.1"/>
    </source>
</evidence>
<organism evidence="1 2">
    <name type="scientific">Albugo candida</name>
    <dbReference type="NCBI Taxonomy" id="65357"/>
    <lineage>
        <taxon>Eukaryota</taxon>
        <taxon>Sar</taxon>
        <taxon>Stramenopiles</taxon>
        <taxon>Oomycota</taxon>
        <taxon>Peronosporomycetes</taxon>
        <taxon>Albuginales</taxon>
        <taxon>Albuginaceae</taxon>
        <taxon>Albugo</taxon>
    </lineage>
</organism>
<proteinExistence type="predicted"/>
<dbReference type="EMBL" id="CAIX01002170">
    <property type="protein sequence ID" value="CCI11792.1"/>
    <property type="molecule type" value="Genomic_DNA"/>
</dbReference>
<protein>
    <submittedName>
        <fullName evidence="1">Uncharacterized protein</fullName>
    </submittedName>
</protein>
<reference evidence="1 2" key="1">
    <citation type="submission" date="2012-05" db="EMBL/GenBank/DDBJ databases">
        <title>Recombination and specialization in a pathogen metapopulation.</title>
        <authorList>
            <person name="Gardiner A."/>
            <person name="Kemen E."/>
            <person name="Schultz-Larsen T."/>
            <person name="MacLean D."/>
            <person name="Van Oosterhout C."/>
            <person name="Jones J.D.G."/>
        </authorList>
    </citation>
    <scope>NUCLEOTIDE SEQUENCE [LARGE SCALE GENOMIC DNA]</scope>
    <source>
        <strain evidence="1 2">Ac Nc2</strain>
    </source>
</reference>
<dbReference type="InParanoid" id="A0A024FXY6"/>
<keyword evidence="2" id="KW-1185">Reference proteome</keyword>